<comment type="caution">
    <text evidence="2">The sequence shown here is derived from an EMBL/GenBank/DDBJ whole genome shotgun (WGS) entry which is preliminary data.</text>
</comment>
<dbReference type="Proteomes" id="UP000018418">
    <property type="component" value="Unassembled WGS sequence"/>
</dbReference>
<organism evidence="2 3">
    <name type="scientific">Acinetobacter brisouii CIP 110357</name>
    <dbReference type="NCBI Taxonomy" id="1341683"/>
    <lineage>
        <taxon>Bacteria</taxon>
        <taxon>Pseudomonadati</taxon>
        <taxon>Pseudomonadota</taxon>
        <taxon>Gammaproteobacteria</taxon>
        <taxon>Moraxellales</taxon>
        <taxon>Moraxellaceae</taxon>
        <taxon>Acinetobacter</taxon>
    </lineage>
</organism>
<dbReference type="GO" id="GO:0015628">
    <property type="term" value="P:protein secretion by the type II secretion system"/>
    <property type="evidence" value="ECO:0007669"/>
    <property type="project" value="TreeGrafter"/>
</dbReference>
<feature type="signal peptide" evidence="1">
    <location>
        <begin position="1"/>
        <end position="20"/>
    </location>
</feature>
<dbReference type="EMBL" id="AYEU01000003">
    <property type="protein sequence ID" value="ESK52431.1"/>
    <property type="molecule type" value="Genomic_DNA"/>
</dbReference>
<dbReference type="InterPro" id="IPR051675">
    <property type="entry name" value="Endo/Exo/Phosphatase_dom_1"/>
</dbReference>
<dbReference type="HOGENOM" id="CLU_052011_3_1_6"/>
<dbReference type="Pfam" id="PF12836">
    <property type="entry name" value="HHH_3"/>
    <property type="match status" value="1"/>
</dbReference>
<proteinExistence type="predicted"/>
<dbReference type="PANTHER" id="PTHR21180">
    <property type="entry name" value="ENDONUCLEASE/EXONUCLEASE/PHOSPHATASE FAMILY DOMAIN-CONTAINING PROTEIN 1"/>
    <property type="match status" value="1"/>
</dbReference>
<dbReference type="PANTHER" id="PTHR21180:SF32">
    <property type="entry name" value="ENDONUCLEASE_EXONUCLEASE_PHOSPHATASE FAMILY DOMAIN-CONTAINING PROTEIN 1"/>
    <property type="match status" value="1"/>
</dbReference>
<name>V2UUZ2_9GAMM</name>
<feature type="chain" id="PRO_5004711117" evidence="1">
    <location>
        <begin position="21"/>
        <end position="117"/>
    </location>
</feature>
<keyword evidence="1" id="KW-0732">Signal</keyword>
<evidence type="ECO:0000313" key="3">
    <source>
        <dbReference type="Proteomes" id="UP000018418"/>
    </source>
</evidence>
<dbReference type="PROSITE" id="PS51257">
    <property type="entry name" value="PROKAR_LIPOPROTEIN"/>
    <property type="match status" value="1"/>
</dbReference>
<dbReference type="Gene3D" id="1.10.150.280">
    <property type="entry name" value="AF1531-like domain"/>
    <property type="match status" value="1"/>
</dbReference>
<dbReference type="STRING" id="396323.VH98_10810"/>
<dbReference type="AlphaFoldDB" id="V2UUZ2"/>
<protein>
    <submittedName>
        <fullName evidence="2">Uncharacterized protein</fullName>
    </submittedName>
</protein>
<evidence type="ECO:0000313" key="2">
    <source>
        <dbReference type="EMBL" id="ESK52431.1"/>
    </source>
</evidence>
<dbReference type="PATRIC" id="fig|1341683.3.peg.579"/>
<evidence type="ECO:0000256" key="1">
    <source>
        <dbReference type="SAM" id="SignalP"/>
    </source>
</evidence>
<keyword evidence="3" id="KW-1185">Reference proteome</keyword>
<gene>
    <name evidence="2" type="ORF">P255_00582</name>
</gene>
<dbReference type="SUPFAM" id="SSF47781">
    <property type="entry name" value="RuvA domain 2-like"/>
    <property type="match status" value="1"/>
</dbReference>
<reference evidence="2 3" key="1">
    <citation type="submission" date="2013-10" db="EMBL/GenBank/DDBJ databases">
        <title>The Genome Sequence of Acinetobacter brisouii CIP 110357.</title>
        <authorList>
            <consortium name="The Broad Institute Genomics Platform"/>
            <consortium name="The Broad Institute Genome Sequencing Center for Infectious Disease"/>
            <person name="Cerqueira G."/>
            <person name="Feldgarden M."/>
            <person name="Courvalin P."/>
            <person name="Grillot-Courvalin C."/>
            <person name="Clermont D."/>
            <person name="Rocha E."/>
            <person name="Yoon E.-J."/>
            <person name="Nemec A."/>
            <person name="Young S.K."/>
            <person name="Zeng Q."/>
            <person name="Gargeya S."/>
            <person name="Fitzgerald M."/>
            <person name="Abouelleil A."/>
            <person name="Alvarado L."/>
            <person name="Berlin A.M."/>
            <person name="Chapman S.B."/>
            <person name="Gainer-Dewar J."/>
            <person name="Goldberg J."/>
            <person name="Gnerre S."/>
            <person name="Griggs A."/>
            <person name="Gujja S."/>
            <person name="Hansen M."/>
            <person name="Howarth C."/>
            <person name="Imamovic A."/>
            <person name="Ireland A."/>
            <person name="Larimer J."/>
            <person name="McCowan C."/>
            <person name="Murphy C."/>
            <person name="Pearson M."/>
            <person name="Poon T.W."/>
            <person name="Priest M."/>
            <person name="Roberts A."/>
            <person name="Saif S."/>
            <person name="Shea T."/>
            <person name="Sykes S."/>
            <person name="Wortman J."/>
            <person name="Nusbaum C."/>
            <person name="Birren B."/>
        </authorList>
    </citation>
    <scope>NUCLEOTIDE SEQUENCE [LARGE SCALE GENOMIC DNA]</scope>
    <source>
        <strain evidence="2 3">CIP 110357</strain>
    </source>
</reference>
<dbReference type="NCBIfam" id="TIGR00426">
    <property type="entry name" value="competence protein ComEA helix-hairpin-helix repeat region"/>
    <property type="match status" value="1"/>
</dbReference>
<sequence length="117" mass="13139">MIKTLSSFILSFGFACSAWANNNTQSYDQRYMQWKQQQQVQYQSHAPQAARGAHQVSINQASAVELQNKLTGVGAKKAQAIVEYRQKNGKFKSIDELKNVKGIGDKLFAKNRGFLVL</sequence>
<dbReference type="RefSeq" id="WP_004903430.1">
    <property type="nucleotide sequence ID" value="NZ_BBTI01000004.1"/>
</dbReference>
<accession>V2UUZ2</accession>
<dbReference type="InterPro" id="IPR010994">
    <property type="entry name" value="RuvA_2-like"/>
</dbReference>
<dbReference type="OrthoDB" id="7510573at2"/>
<dbReference type="GO" id="GO:0015627">
    <property type="term" value="C:type II protein secretion system complex"/>
    <property type="evidence" value="ECO:0007669"/>
    <property type="project" value="TreeGrafter"/>
</dbReference>
<dbReference type="InterPro" id="IPR004509">
    <property type="entry name" value="Competence_ComEA_HhH"/>
</dbReference>